<dbReference type="Pfam" id="PF14028">
    <property type="entry name" value="Lant_dehydr_C"/>
    <property type="match status" value="1"/>
</dbReference>
<dbReference type="NCBIfam" id="TIGR03891">
    <property type="entry name" value="thiopep_ocin"/>
    <property type="match status" value="1"/>
</dbReference>
<dbReference type="Proteomes" id="UP000680206">
    <property type="component" value="Unassembled WGS sequence"/>
</dbReference>
<accession>A0ABS3RUA6</accession>
<feature type="domain" description="Thiopeptide-type bacteriocin biosynthesis" evidence="2">
    <location>
        <begin position="741"/>
        <end position="990"/>
    </location>
</feature>
<reference evidence="3 4" key="1">
    <citation type="submission" date="2021-03" db="EMBL/GenBank/DDBJ databases">
        <title>Actinomadura violae sp. nov., isolated from lichen in Thailand.</title>
        <authorList>
            <person name="Kanchanasin P."/>
            <person name="Saeng-In P."/>
            <person name="Phongsopitanun W."/>
            <person name="Yuki M."/>
            <person name="Kudo T."/>
            <person name="Ohkuma M."/>
            <person name="Tanasupawat S."/>
        </authorList>
    </citation>
    <scope>NUCLEOTIDE SEQUENCE [LARGE SCALE GENOMIC DNA]</scope>
    <source>
        <strain evidence="3 4">LCR2-06</strain>
    </source>
</reference>
<protein>
    <submittedName>
        <fullName evidence="3">Lantibiotic dehydratase</fullName>
    </submittedName>
</protein>
<dbReference type="Pfam" id="PF04738">
    <property type="entry name" value="Lant_dehydr_N"/>
    <property type="match status" value="1"/>
</dbReference>
<evidence type="ECO:0000259" key="1">
    <source>
        <dbReference type="Pfam" id="PF04738"/>
    </source>
</evidence>
<dbReference type="InterPro" id="IPR006827">
    <property type="entry name" value="Lant_deHydtase_N"/>
</dbReference>
<dbReference type="EMBL" id="JAGEPF010000013">
    <property type="protein sequence ID" value="MBO2460349.1"/>
    <property type="molecule type" value="Genomic_DNA"/>
</dbReference>
<keyword evidence="4" id="KW-1185">Reference proteome</keyword>
<dbReference type="InterPro" id="IPR023809">
    <property type="entry name" value="Thiopep_bacteriocin_synth_dom"/>
</dbReference>
<evidence type="ECO:0000313" key="3">
    <source>
        <dbReference type="EMBL" id="MBO2460349.1"/>
    </source>
</evidence>
<sequence length="1003" mass="108543">MADPAPASVPAWIAWLRAVWEIDDVAEALGHASPALARQVGILCAAQDPGVRATRRAVLSVARYLQRLVGRAMPFGFFGGVASASFGDDSCVRWGVQHRAVARAGAEWLVSVIARLEGCAELLGRLPVVANTTLMVRGDRLIVPYQPLVTGRGTGAAEVSLRYSAAVRAAVQWADAPIGFEDLSAKLQAKFPSAGTPRITTMLTELVRRGALITSLQAPSTEPDALGHLLDQLHEADASSVAPIADLVSGLVEIHDLLQKHNRSVQEARPGLRAAAAERMRGLAASEKHPLAVDLRLDASVALPREVAREIEDAAWALTLLSPFPVGSPTWRAYHQRFYERFGIGSLVPVLDVVSDSGIGWPDGYPGTVTPARPAALSDRDQLLLALAQNAAIDGRDEVTMDDELITALELGPDQRRPPPHLELGVRVNAVDEGALRQGAFTLEVVSVSRAAGVLTGRFLSVLASGDATALSTGLSNLPASDQDSVPSQLSFPPLDPATAHVTRTPQTLSTVISLAEHRLAGDTALTVDDLAVGCDGRRLYLADPARGRQLDASGLHALNLKTHTPPLARFLTELSRAQCAQVTTFDWGAAARLPFLPRLRYGRTILSPARWRLEAAGLPADSQRWEVWDEALSAWRAGRRLPRRVHLSEGDRLLPLDMDEPGHRVLLRAHLRTTPHALLTEAPTPESTGWCDGRAHEIIVPVVADTIPRWPRLPRPSRERIVGRHDQSQTPGTSPVVLASLYGAVHRQDVILAEHLPDLLSRFEAPPDWWFVRYRDPDHHLRLRIALPDRAAFGDVVRVVSAWADELRLQGLLREVTYPTSHPETGRWGSGPAWAAAQKVFGADSQALLIQLGLPKRPYRQALVAAHTVAIAVAFTGDVATGMRWLVDNVPAAAPTKVPRPVFSQAVRIADPSDEWAALRSVPGGAAIAEAWKPRHQAIEEYRAHLPGPHTRGILTDEVLRSLLHVNFVRACGIDFDDEAIGLHLARSAALSWTARTTGGCR</sequence>
<evidence type="ECO:0000313" key="4">
    <source>
        <dbReference type="Proteomes" id="UP000680206"/>
    </source>
</evidence>
<feature type="domain" description="Lantibiotic dehydratase N-terminal" evidence="1">
    <location>
        <begin position="24"/>
        <end position="668"/>
    </location>
</feature>
<evidence type="ECO:0000259" key="2">
    <source>
        <dbReference type="Pfam" id="PF14028"/>
    </source>
</evidence>
<comment type="caution">
    <text evidence="3">The sequence shown here is derived from an EMBL/GenBank/DDBJ whole genome shotgun (WGS) entry which is preliminary data.</text>
</comment>
<name>A0ABS3RUA6_9ACTN</name>
<proteinExistence type="predicted"/>
<organism evidence="3 4">
    <name type="scientific">Actinomadura violacea</name>
    <dbReference type="NCBI Taxonomy" id="2819934"/>
    <lineage>
        <taxon>Bacteria</taxon>
        <taxon>Bacillati</taxon>
        <taxon>Actinomycetota</taxon>
        <taxon>Actinomycetes</taxon>
        <taxon>Streptosporangiales</taxon>
        <taxon>Thermomonosporaceae</taxon>
        <taxon>Actinomadura</taxon>
    </lineage>
</organism>
<gene>
    <name evidence="3" type="ORF">J4709_22470</name>
</gene>
<dbReference type="RefSeq" id="WP_208243741.1">
    <property type="nucleotide sequence ID" value="NZ_JAGEPF010000013.1"/>
</dbReference>